<dbReference type="EMBL" id="JAVHNS010000005">
    <property type="protein sequence ID" value="KAK6354222.1"/>
    <property type="molecule type" value="Genomic_DNA"/>
</dbReference>
<comment type="caution">
    <text evidence="4">The sequence shown here is derived from an EMBL/GenBank/DDBJ whole genome shotgun (WGS) entry which is preliminary data.</text>
</comment>
<organism evidence="4 5">
    <name type="scientific">Orbilia blumenaviensis</name>
    <dbReference type="NCBI Taxonomy" id="1796055"/>
    <lineage>
        <taxon>Eukaryota</taxon>
        <taxon>Fungi</taxon>
        <taxon>Dikarya</taxon>
        <taxon>Ascomycota</taxon>
        <taxon>Pezizomycotina</taxon>
        <taxon>Orbiliomycetes</taxon>
        <taxon>Orbiliales</taxon>
        <taxon>Orbiliaceae</taxon>
        <taxon>Orbilia</taxon>
    </lineage>
</organism>
<evidence type="ECO:0000313" key="5">
    <source>
        <dbReference type="Proteomes" id="UP001373714"/>
    </source>
</evidence>
<accession>A0AAV9V649</accession>
<dbReference type="PROSITE" id="PS51767">
    <property type="entry name" value="PEPTIDASE_A1"/>
    <property type="match status" value="1"/>
</dbReference>
<dbReference type="Gene3D" id="2.40.70.10">
    <property type="entry name" value="Acid Proteases"/>
    <property type="match status" value="1"/>
</dbReference>
<dbReference type="InterPro" id="IPR033121">
    <property type="entry name" value="PEPTIDASE_A1"/>
</dbReference>
<dbReference type="Proteomes" id="UP001373714">
    <property type="component" value="Unassembled WGS sequence"/>
</dbReference>
<keyword evidence="2" id="KW-1133">Transmembrane helix</keyword>
<evidence type="ECO:0000256" key="2">
    <source>
        <dbReference type="SAM" id="Phobius"/>
    </source>
</evidence>
<keyword evidence="2" id="KW-0812">Transmembrane</keyword>
<keyword evidence="2" id="KW-0472">Membrane</keyword>
<protein>
    <recommendedName>
        <fullName evidence="3">Peptidase A1 domain-containing protein</fullName>
    </recommendedName>
</protein>
<gene>
    <name evidence="4" type="ORF">TWF730_008634</name>
</gene>
<name>A0AAV9V649_9PEZI</name>
<evidence type="ECO:0000256" key="1">
    <source>
        <dbReference type="SAM" id="MobiDB-lite"/>
    </source>
</evidence>
<keyword evidence="5" id="KW-1185">Reference proteome</keyword>
<feature type="domain" description="Peptidase A1" evidence="3">
    <location>
        <begin position="1"/>
        <end position="262"/>
    </location>
</feature>
<evidence type="ECO:0000313" key="4">
    <source>
        <dbReference type="EMBL" id="KAK6354222.1"/>
    </source>
</evidence>
<proteinExistence type="predicted"/>
<dbReference type="InterPro" id="IPR021109">
    <property type="entry name" value="Peptidase_aspartic_dom_sf"/>
</dbReference>
<dbReference type="AlphaFoldDB" id="A0AAV9V649"/>
<sequence>MVPQKVDYTTPSLGLGRQPESWGSGPSSQFDIENLLDKYRSLMPFSYLGALEYRGTINTATYGIDIGSLPEITLDPYPSVKFPEYPAGEIVFGGFDIGKTNLGGPIKTYKIPSSTSMESKTRLDLLSISLRRGDGRDPDVFVSRIIVDPGAAYLNYTFDSSISMPASSLETLRQKLPPELNGFFNNSGMPKDIPALDWGLEFTFREDFRIFVPFNRMIKPLRDGGYAIALEKSIDGDFGLGQPFFRQAYVFWDHRNEEISLAAKSASANVSRIVAVGYNPYNTSLSYSLRDIGYLAIRQRNSFLIIVISSTMGGTVFVFLLVGSLFWLQAKTNFILGAFSTFWRLVRETKEVWSGRKTSTPSDKDVAADFGYKHELSAHNKRRIIELDGNGEVMELSGDRDARELAGDEAAEELADSSVRAELPVDPVELDGEPLVLRPVVPNRGARAAINSLEIRGQTRGLLDRSISLIIQRQGGTRLSRSASL</sequence>
<feature type="transmembrane region" description="Helical" evidence="2">
    <location>
        <begin position="303"/>
        <end position="328"/>
    </location>
</feature>
<evidence type="ECO:0000259" key="3">
    <source>
        <dbReference type="PROSITE" id="PS51767"/>
    </source>
</evidence>
<feature type="region of interest" description="Disordered" evidence="1">
    <location>
        <begin position="1"/>
        <end position="26"/>
    </location>
</feature>
<reference evidence="4 5" key="1">
    <citation type="submission" date="2019-10" db="EMBL/GenBank/DDBJ databases">
        <authorList>
            <person name="Palmer J.M."/>
        </authorList>
    </citation>
    <scope>NUCLEOTIDE SEQUENCE [LARGE SCALE GENOMIC DNA]</scope>
    <source>
        <strain evidence="4 5">TWF730</strain>
    </source>
</reference>
<dbReference type="SUPFAM" id="SSF50630">
    <property type="entry name" value="Acid proteases"/>
    <property type="match status" value="1"/>
</dbReference>